<evidence type="ECO:0000313" key="2">
    <source>
        <dbReference type="EMBL" id="QDZ18665.1"/>
    </source>
</evidence>
<proteinExistence type="predicted"/>
<keyword evidence="3" id="KW-1185">Reference proteome</keyword>
<name>A0A5B8MG75_9CHLO</name>
<accession>A0A5B8MG75</accession>
<feature type="compositionally biased region" description="Acidic residues" evidence="1">
    <location>
        <begin position="118"/>
        <end position="131"/>
    </location>
</feature>
<feature type="region of interest" description="Disordered" evidence="1">
    <location>
        <begin position="1"/>
        <end position="68"/>
    </location>
</feature>
<dbReference type="Proteomes" id="UP000316726">
    <property type="component" value="Chromosome 2"/>
</dbReference>
<evidence type="ECO:0000256" key="1">
    <source>
        <dbReference type="SAM" id="MobiDB-lite"/>
    </source>
</evidence>
<sequence>MLGATRTTRGSRGWDRGGASKGRSAEAARRGRQGCSRVGGQRHEGARQGRAGRGPRVFRGRRQGGPVTCRASGVPWTADQAWGLVVGAALVAVWLLSTKVDKIVADLQRKQLGLSQAPEDDAEDDAGVSDA</sequence>
<gene>
    <name evidence="2" type="ORF">A3770_02p11830</name>
</gene>
<dbReference type="AlphaFoldDB" id="A0A5B8MG75"/>
<dbReference type="EMBL" id="CP031035">
    <property type="protein sequence ID" value="QDZ18665.1"/>
    <property type="molecule type" value="Genomic_DNA"/>
</dbReference>
<protein>
    <submittedName>
        <fullName evidence="2">Uncharacterized protein</fullName>
    </submittedName>
</protein>
<feature type="region of interest" description="Disordered" evidence="1">
    <location>
        <begin position="111"/>
        <end position="131"/>
    </location>
</feature>
<evidence type="ECO:0000313" key="3">
    <source>
        <dbReference type="Proteomes" id="UP000316726"/>
    </source>
</evidence>
<organism evidence="2 3">
    <name type="scientific">Chloropicon primus</name>
    <dbReference type="NCBI Taxonomy" id="1764295"/>
    <lineage>
        <taxon>Eukaryota</taxon>
        <taxon>Viridiplantae</taxon>
        <taxon>Chlorophyta</taxon>
        <taxon>Chloropicophyceae</taxon>
        <taxon>Chloropicales</taxon>
        <taxon>Chloropicaceae</taxon>
        <taxon>Chloropicon</taxon>
    </lineage>
</organism>
<feature type="compositionally biased region" description="Polar residues" evidence="1">
    <location>
        <begin position="1"/>
        <end position="10"/>
    </location>
</feature>
<reference evidence="2 3" key="1">
    <citation type="submission" date="2018-07" db="EMBL/GenBank/DDBJ databases">
        <title>The complete nuclear genome of the prasinophyte Chloropicon primus (CCMP1205).</title>
        <authorList>
            <person name="Pombert J.-F."/>
            <person name="Otis C."/>
            <person name="Turmel M."/>
            <person name="Lemieux C."/>
        </authorList>
    </citation>
    <scope>NUCLEOTIDE SEQUENCE [LARGE SCALE GENOMIC DNA]</scope>
    <source>
        <strain evidence="2 3">CCMP1205</strain>
    </source>
</reference>